<dbReference type="InterPro" id="IPR051911">
    <property type="entry name" value="SDR_oxidoreductase"/>
</dbReference>
<dbReference type="OrthoDB" id="1274115at2759"/>
<dbReference type="Pfam" id="PF00106">
    <property type="entry name" value="adh_short"/>
    <property type="match status" value="1"/>
</dbReference>
<dbReference type="PANTHER" id="PTHR43976:SF16">
    <property type="entry name" value="SHORT-CHAIN DEHYDROGENASE_REDUCTASE FAMILY PROTEIN"/>
    <property type="match status" value="1"/>
</dbReference>
<dbReference type="InterPro" id="IPR036291">
    <property type="entry name" value="NAD(P)-bd_dom_sf"/>
</dbReference>
<comment type="similarity">
    <text evidence="1">Belongs to the short-chain dehydrogenases/reductases (SDR) family.</text>
</comment>
<evidence type="ECO:0000256" key="1">
    <source>
        <dbReference type="ARBA" id="ARBA00006484"/>
    </source>
</evidence>
<comment type="caution">
    <text evidence="4">The sequence shown here is derived from an EMBL/GenBank/DDBJ whole genome shotgun (WGS) entry which is preliminary data.</text>
</comment>
<dbReference type="GO" id="GO:0016491">
    <property type="term" value="F:oxidoreductase activity"/>
    <property type="evidence" value="ECO:0007669"/>
    <property type="project" value="UniProtKB-KW"/>
</dbReference>
<evidence type="ECO:0000313" key="3">
    <source>
        <dbReference type="EMBL" id="KAF7114967.1"/>
    </source>
</evidence>
<reference evidence="4" key="1">
    <citation type="submission" date="2020-06" db="EMBL/GenBank/DDBJ databases">
        <title>Draft genome sequences of strains closely related to Aspergillus parafelis and Aspergillus hiratsukae.</title>
        <authorList>
            <person name="Dos Santos R.A.C."/>
            <person name="Rivero-Menendez O."/>
            <person name="Steenwyk J.L."/>
            <person name="Mead M.E."/>
            <person name="Goldman G.H."/>
            <person name="Alastruey-Izquierdo A."/>
            <person name="Rokas A."/>
        </authorList>
    </citation>
    <scope>NUCLEOTIDE SEQUENCE</scope>
    <source>
        <strain evidence="3">CNM-CM5793</strain>
        <strain evidence="4">CNM-CM6106</strain>
    </source>
</reference>
<dbReference type="AlphaFoldDB" id="A0A8H6UT81"/>
<dbReference type="EMBL" id="JACBAF010002150">
    <property type="protein sequence ID" value="KAF7166108.1"/>
    <property type="molecule type" value="Genomic_DNA"/>
</dbReference>
<evidence type="ECO:0000313" key="5">
    <source>
        <dbReference type="Proteomes" id="UP000630445"/>
    </source>
</evidence>
<evidence type="ECO:0000313" key="6">
    <source>
        <dbReference type="Proteomes" id="UP000662466"/>
    </source>
</evidence>
<sequence>MTFRQLGEDSVSAVRLSRAIAWPLSGHKLIAKLATPVQQAGDDTAYSLPGPFQLLSNSLTMEEAPLLLQNAAQQFIKALLPHFRQRKSGTTVSISSRSGWCGDAFLGPYSGTKFALEGLVESLWRETEPLGLRTVVIEPGRFRTLLLSSGNLKIAQSSIPDYSGRSEEFQKMLAMEDCTQPGDVEKGVSIILDLVRADGVAAGKEDSSSATP</sequence>
<dbReference type="SUPFAM" id="SSF51735">
    <property type="entry name" value="NAD(P)-binding Rossmann-fold domains"/>
    <property type="match status" value="1"/>
</dbReference>
<keyword evidence="2" id="KW-0560">Oxidoreductase</keyword>
<accession>A0A8H6UT81</accession>
<dbReference type="InterPro" id="IPR002347">
    <property type="entry name" value="SDR_fam"/>
</dbReference>
<name>A0A8H6UT81_9EURO</name>
<dbReference type="EMBL" id="JACBAD010002120">
    <property type="protein sequence ID" value="KAF7114967.1"/>
    <property type="molecule type" value="Genomic_DNA"/>
</dbReference>
<gene>
    <name evidence="3" type="ORF">CNMCM5793_000737</name>
    <name evidence="4" type="ORF">CNMCM6106_002066</name>
</gene>
<dbReference type="Proteomes" id="UP000662466">
    <property type="component" value="Unassembled WGS sequence"/>
</dbReference>
<proteinExistence type="inferred from homology"/>
<protein>
    <submittedName>
        <fullName evidence="4">Uncharacterized protein</fullName>
    </submittedName>
</protein>
<evidence type="ECO:0000313" key="4">
    <source>
        <dbReference type="EMBL" id="KAF7166108.1"/>
    </source>
</evidence>
<evidence type="ECO:0000256" key="2">
    <source>
        <dbReference type="ARBA" id="ARBA00023002"/>
    </source>
</evidence>
<dbReference type="Gene3D" id="3.40.50.720">
    <property type="entry name" value="NAD(P)-binding Rossmann-like Domain"/>
    <property type="match status" value="1"/>
</dbReference>
<organism evidence="4 6">
    <name type="scientific">Aspergillus hiratsukae</name>
    <dbReference type="NCBI Taxonomy" id="1194566"/>
    <lineage>
        <taxon>Eukaryota</taxon>
        <taxon>Fungi</taxon>
        <taxon>Dikarya</taxon>
        <taxon>Ascomycota</taxon>
        <taxon>Pezizomycotina</taxon>
        <taxon>Eurotiomycetes</taxon>
        <taxon>Eurotiomycetidae</taxon>
        <taxon>Eurotiales</taxon>
        <taxon>Aspergillaceae</taxon>
        <taxon>Aspergillus</taxon>
        <taxon>Aspergillus subgen. Fumigati</taxon>
    </lineage>
</organism>
<keyword evidence="5" id="KW-1185">Reference proteome</keyword>
<dbReference type="PANTHER" id="PTHR43976">
    <property type="entry name" value="SHORT CHAIN DEHYDROGENASE"/>
    <property type="match status" value="1"/>
</dbReference>
<dbReference type="Proteomes" id="UP000630445">
    <property type="component" value="Unassembled WGS sequence"/>
</dbReference>